<evidence type="ECO:0000256" key="3">
    <source>
        <dbReference type="ARBA" id="ARBA00022801"/>
    </source>
</evidence>
<proteinExistence type="inferred from homology"/>
<dbReference type="PANTHER" id="PTHR11757:SF19">
    <property type="entry name" value="PROLYL ENDOPEPTIDASE-LIKE"/>
    <property type="match status" value="1"/>
</dbReference>
<protein>
    <submittedName>
        <fullName evidence="7">S9 family peptidase</fullName>
    </submittedName>
</protein>
<feature type="domain" description="Peptidase S9 prolyl oligopeptidase catalytic" evidence="5">
    <location>
        <begin position="464"/>
        <end position="679"/>
    </location>
</feature>
<dbReference type="Pfam" id="PF00326">
    <property type="entry name" value="Peptidase_S9"/>
    <property type="match status" value="1"/>
</dbReference>
<name>A0A9E8LSQ5_9BACI</name>
<evidence type="ECO:0000259" key="5">
    <source>
        <dbReference type="Pfam" id="PF00326"/>
    </source>
</evidence>
<sequence>MKPPVAKRIPHPHEIHGDVRTDDYYWLRDRNNPEVIRYLEDENRYFDAVMSPLKEQTEKIYQRMVDRIPESEEDVPVKHGSYFYYSRSEKEKQYPIYARKKAENRSQLEEAKEEVILDLNEMATDDEFLSVTTLKLSSDHKLLAYLENRDGTDQYTSYIKNLETGELLKDQIPNVYLFHSLEWSNCGNYIFYVTVDEQQRPYQVWRHRLGTDVESDELIYEEKDPSFALFISKSQSRKFIFIHSSSKTTSEVRLIDADSPLSPFQLLDKRREGIEYDVEHWKNDLLILTNEGATNFQLLRAPLDDLQSREHVIPYDEKRYLQNIYPFQDALLIYGRENGMTQIWMLKNDELEKLTWNEPIYTVSVLSNQSYETEEVLIHYESYLTPRTTYGLNIQTGEKQLLQVEPVSGEYDSSCYHQEQIWATAEDGVKVPLLVVYRKGVRDSGPAPLILYGYGSYGANSDPYFSPYRLPILDAGIIFVTAQVRGGSEMGRSWYEDGKMQRKRNTFTDFISAAKYLIEQNYTTPEKMAAAGGSAGGLLVGAVANMAGDLFQVIDAEVPFVDVVTTMLDETIPLTTLEWDEWGNPRKPEDYFYMKSYSPYDNVETKDYPHLFVTAGINDPRVGYWEPAKWVAKLRALKTDQNTIVLKTNMGAGHMGSSGRLNQLREAAEKYSFILDKLGVQFK</sequence>
<dbReference type="RefSeq" id="WP_275416692.1">
    <property type="nucleotide sequence ID" value="NZ_CP106878.1"/>
</dbReference>
<dbReference type="Proteomes" id="UP001164718">
    <property type="component" value="Chromosome"/>
</dbReference>
<dbReference type="Gene3D" id="3.40.50.1820">
    <property type="entry name" value="alpha/beta hydrolase"/>
    <property type="match status" value="1"/>
</dbReference>
<dbReference type="EMBL" id="CP106878">
    <property type="protein sequence ID" value="WAA08907.1"/>
    <property type="molecule type" value="Genomic_DNA"/>
</dbReference>
<dbReference type="KEGG" id="faf:OE104_09840"/>
<dbReference type="Pfam" id="PF02897">
    <property type="entry name" value="Peptidase_S9_N"/>
    <property type="match status" value="1"/>
</dbReference>
<dbReference type="GO" id="GO:0004252">
    <property type="term" value="F:serine-type endopeptidase activity"/>
    <property type="evidence" value="ECO:0007669"/>
    <property type="project" value="InterPro"/>
</dbReference>
<keyword evidence="8" id="KW-1185">Reference proteome</keyword>
<dbReference type="SUPFAM" id="SSF53474">
    <property type="entry name" value="alpha/beta-Hydrolases"/>
    <property type="match status" value="1"/>
</dbReference>
<comment type="similarity">
    <text evidence="1">Belongs to the peptidase S9A family.</text>
</comment>
<dbReference type="SUPFAM" id="SSF50993">
    <property type="entry name" value="Peptidase/esterase 'gauge' domain"/>
    <property type="match status" value="1"/>
</dbReference>
<accession>A0A9E8LSQ5</accession>
<dbReference type="Gene3D" id="2.130.10.120">
    <property type="entry name" value="Prolyl oligopeptidase, N-terminal domain"/>
    <property type="match status" value="1"/>
</dbReference>
<dbReference type="FunFam" id="3.40.50.1820:FF:000005">
    <property type="entry name" value="Prolyl endopeptidase"/>
    <property type="match status" value="1"/>
</dbReference>
<dbReference type="AlphaFoldDB" id="A0A9E8LSQ5"/>
<dbReference type="InterPro" id="IPR023302">
    <property type="entry name" value="Pept_S9A_N"/>
</dbReference>
<evidence type="ECO:0000313" key="7">
    <source>
        <dbReference type="EMBL" id="WAA08907.1"/>
    </source>
</evidence>
<evidence type="ECO:0000256" key="1">
    <source>
        <dbReference type="ARBA" id="ARBA00005228"/>
    </source>
</evidence>
<evidence type="ECO:0000256" key="4">
    <source>
        <dbReference type="ARBA" id="ARBA00022825"/>
    </source>
</evidence>
<gene>
    <name evidence="7" type="ORF">OE104_09840</name>
</gene>
<dbReference type="GO" id="GO:0006508">
    <property type="term" value="P:proteolysis"/>
    <property type="evidence" value="ECO:0007669"/>
    <property type="project" value="UniProtKB-KW"/>
</dbReference>
<evidence type="ECO:0000313" key="8">
    <source>
        <dbReference type="Proteomes" id="UP001164718"/>
    </source>
</evidence>
<organism evidence="7 8">
    <name type="scientific">Fervidibacillus albus</name>
    <dbReference type="NCBI Taxonomy" id="2980026"/>
    <lineage>
        <taxon>Bacteria</taxon>
        <taxon>Bacillati</taxon>
        <taxon>Bacillota</taxon>
        <taxon>Bacilli</taxon>
        <taxon>Bacillales</taxon>
        <taxon>Bacillaceae</taxon>
        <taxon>Fervidibacillus</taxon>
    </lineage>
</organism>
<keyword evidence="4" id="KW-0720">Serine protease</keyword>
<feature type="domain" description="Peptidase S9A N-terminal" evidence="6">
    <location>
        <begin position="4"/>
        <end position="404"/>
    </location>
</feature>
<evidence type="ECO:0000259" key="6">
    <source>
        <dbReference type="Pfam" id="PF02897"/>
    </source>
</evidence>
<dbReference type="InterPro" id="IPR002470">
    <property type="entry name" value="Peptidase_S9A"/>
</dbReference>
<dbReference type="PANTHER" id="PTHR11757">
    <property type="entry name" value="PROTEASE FAMILY S9A OLIGOPEPTIDASE"/>
    <property type="match status" value="1"/>
</dbReference>
<dbReference type="InterPro" id="IPR029058">
    <property type="entry name" value="AB_hydrolase_fold"/>
</dbReference>
<dbReference type="InterPro" id="IPR051543">
    <property type="entry name" value="Serine_Peptidase_S9A"/>
</dbReference>
<evidence type="ECO:0000256" key="2">
    <source>
        <dbReference type="ARBA" id="ARBA00022670"/>
    </source>
</evidence>
<keyword evidence="3" id="KW-0378">Hydrolase</keyword>
<keyword evidence="2" id="KW-0645">Protease</keyword>
<reference evidence="7" key="1">
    <citation type="submission" date="2022-09" db="EMBL/GenBank/DDBJ databases">
        <title>Complete Genomes of Fervidibacillus albus and Fervidibacillus halotolerans isolated from tidal flat sediments.</title>
        <authorList>
            <person name="Kwon K.K."/>
            <person name="Yang S.-H."/>
            <person name="Park M.J."/>
            <person name="Oh H.-M."/>
        </authorList>
    </citation>
    <scope>NUCLEOTIDE SEQUENCE</scope>
    <source>
        <strain evidence="7">MEBiC13591</strain>
    </source>
</reference>
<dbReference type="PROSITE" id="PS00708">
    <property type="entry name" value="PRO_ENDOPEP_SER"/>
    <property type="match status" value="1"/>
</dbReference>
<dbReference type="InterPro" id="IPR001375">
    <property type="entry name" value="Peptidase_S9_cat"/>
</dbReference>
<dbReference type="PRINTS" id="PR00862">
    <property type="entry name" value="PROLIGOPTASE"/>
</dbReference>
<dbReference type="InterPro" id="IPR002471">
    <property type="entry name" value="Pept_S9_AS"/>
</dbReference>